<dbReference type="RefSeq" id="WP_260103558.1">
    <property type="nucleotide sequence ID" value="NZ_JALXSQ010000001.1"/>
</dbReference>
<name>A0ABT2HTX2_9MICO</name>
<accession>A0ABT2HTX2</accession>
<evidence type="ECO:0000313" key="1">
    <source>
        <dbReference type="EMBL" id="MCT2041766.1"/>
    </source>
</evidence>
<keyword evidence="2" id="KW-1185">Reference proteome</keyword>
<dbReference type="Pfam" id="PF05045">
    <property type="entry name" value="RgpF"/>
    <property type="match status" value="1"/>
</dbReference>
<evidence type="ECO:0000313" key="2">
    <source>
        <dbReference type="Proteomes" id="UP001525379"/>
    </source>
</evidence>
<dbReference type="InterPro" id="IPR007739">
    <property type="entry name" value="RgpF"/>
</dbReference>
<dbReference type="EMBL" id="JALXSQ010000001">
    <property type="protein sequence ID" value="MCT2041766.1"/>
    <property type="molecule type" value="Genomic_DNA"/>
</dbReference>
<protein>
    <recommendedName>
        <fullName evidence="3">Rhamnan synthesis protein F</fullName>
    </recommendedName>
</protein>
<organism evidence="1 2">
    <name type="scientific">Pseudoclavibacter albus</name>
    <dbReference type="NCBI Taxonomy" id="272241"/>
    <lineage>
        <taxon>Bacteria</taxon>
        <taxon>Bacillati</taxon>
        <taxon>Actinomycetota</taxon>
        <taxon>Actinomycetes</taxon>
        <taxon>Micrococcales</taxon>
        <taxon>Microbacteriaceae</taxon>
        <taxon>Pseudoclavibacter</taxon>
    </lineage>
</organism>
<dbReference type="Proteomes" id="UP001525379">
    <property type="component" value="Unassembled WGS sequence"/>
</dbReference>
<gene>
    <name evidence="1" type="ORF">M3D15_00185</name>
</gene>
<comment type="caution">
    <text evidence="1">The sequence shown here is derived from an EMBL/GenBank/DDBJ whole genome shotgun (WGS) entry which is preliminary data.</text>
</comment>
<proteinExistence type="predicted"/>
<evidence type="ECO:0008006" key="3">
    <source>
        <dbReference type="Google" id="ProtNLM"/>
    </source>
</evidence>
<reference evidence="1 2" key="1">
    <citation type="submission" date="2022-04" db="EMBL/GenBank/DDBJ databases">
        <title>Human microbiome associated bacterial genomes.</title>
        <authorList>
            <person name="Sandstrom S."/>
            <person name="Salamzade R."/>
            <person name="Kalan L.R."/>
        </authorList>
    </citation>
    <scope>NUCLEOTIDE SEQUENCE [LARGE SCALE GENOMIC DNA]</scope>
    <source>
        <strain evidence="2">p3-SID1799</strain>
    </source>
</reference>
<sequence>MQRHLVYFSYDPDARVDAASRHLLDALREHVQHLAIVVNGTLDEESHAWASERADVVLERENEGFDVGAYRYAIDALRDTHADADELILANFTSFGPVGDLGEIFDRAALTDVDIWGLTAHGPLTPNPYTHRGVMPEHLQSHFLAVRRRVLESAAWREYWQAMPEITSYSDSIQLHEARFTPWMRARGFSVAALWERPLRAGEQSPAANATIERPLELLEAGYPLVKRRLAWHEPLELDHRGSLAAETFAAMAERGYPMELVLDAVRSASPRAVATNLGWQLATDQTPGEVLEATPWAGIVYPADLHPGRDLRGEAEDAAATARAAAEFLGPLDTLTLDTNPLRPHPHTLAVRPELMAELDAHLERAGGLDHMATTLGWSATRCEEALALLLPPLALRRGLATLEVAPAAAWAHAAQRAVTREQALRDALPHGIRMPFAEARARARGVLAPQRATVTLERTAPELARRAKALIQSIRTPR</sequence>